<keyword evidence="4" id="KW-1185">Reference proteome</keyword>
<feature type="compositionally biased region" description="Basic and acidic residues" evidence="1">
    <location>
        <begin position="775"/>
        <end position="802"/>
    </location>
</feature>
<gene>
    <name evidence="3" type="ORF">P0O24_11820</name>
</gene>
<dbReference type="EMBL" id="JARFPL010000058">
    <property type="protein sequence ID" value="MDF0594266.1"/>
    <property type="molecule type" value="Genomic_DNA"/>
</dbReference>
<feature type="region of interest" description="Disordered" evidence="1">
    <location>
        <begin position="744"/>
        <end position="802"/>
    </location>
</feature>
<protein>
    <submittedName>
        <fullName evidence="3">DUF3987 domain-containing protein</fullName>
    </submittedName>
</protein>
<evidence type="ECO:0000313" key="4">
    <source>
        <dbReference type="Proteomes" id="UP001215956"/>
    </source>
</evidence>
<feature type="domain" description="NrS-1 polymerase-like HBD" evidence="2">
    <location>
        <begin position="233"/>
        <end position="295"/>
    </location>
</feature>
<reference evidence="3 4" key="1">
    <citation type="submission" date="2023-03" db="EMBL/GenBank/DDBJ databases">
        <title>Whole genome sequencing of Methanotrichaceae archaeon M04Ac.</title>
        <authorList>
            <person name="Khomyakova M.A."/>
            <person name="Merkel A.Y."/>
            <person name="Slobodkin A.I."/>
        </authorList>
    </citation>
    <scope>NUCLEOTIDE SEQUENCE [LARGE SCALE GENOMIC DNA]</scope>
    <source>
        <strain evidence="3 4">M04Ac</strain>
    </source>
</reference>
<organism evidence="3 4">
    <name type="scientific">Candidatus Methanocrinis alkalitolerans</name>
    <dbReference type="NCBI Taxonomy" id="3033395"/>
    <lineage>
        <taxon>Archaea</taxon>
        <taxon>Methanobacteriati</taxon>
        <taxon>Methanobacteriota</taxon>
        <taxon>Stenosarchaea group</taxon>
        <taxon>Methanomicrobia</taxon>
        <taxon>Methanotrichales</taxon>
        <taxon>Methanotrichaceae</taxon>
        <taxon>Methanocrinis</taxon>
    </lineage>
</organism>
<evidence type="ECO:0000259" key="2">
    <source>
        <dbReference type="Pfam" id="PF22763"/>
    </source>
</evidence>
<evidence type="ECO:0000313" key="3">
    <source>
        <dbReference type="EMBL" id="MDF0594266.1"/>
    </source>
</evidence>
<dbReference type="RefSeq" id="WP_316969959.1">
    <property type="nucleotide sequence ID" value="NZ_JARFPL010000058.1"/>
</dbReference>
<dbReference type="Pfam" id="PF13148">
    <property type="entry name" value="DUF3987"/>
    <property type="match status" value="1"/>
</dbReference>
<feature type="compositionally biased region" description="Polar residues" evidence="1">
    <location>
        <begin position="748"/>
        <end position="773"/>
    </location>
</feature>
<evidence type="ECO:0000256" key="1">
    <source>
        <dbReference type="SAM" id="MobiDB-lite"/>
    </source>
</evidence>
<comment type="caution">
    <text evidence="3">The sequence shown here is derived from an EMBL/GenBank/DDBJ whole genome shotgun (WGS) entry which is preliminary data.</text>
</comment>
<accession>A0ABT5XHV0</accession>
<dbReference type="InterPro" id="IPR054468">
    <property type="entry name" value="NrSPol-like_HBD"/>
</dbReference>
<dbReference type="InterPro" id="IPR025048">
    <property type="entry name" value="DUF3987"/>
</dbReference>
<sequence length="855" mass="97003">MKDPLTLLPENIPTSLRDRRQWVLWRHEERDGEDKPTKVPYMINGRRASSKTESTWSNFDEVLTVYDDLGGYDGIGYVLAENDPYVGIDLDDVVAEDGTIETQAREIVERLNSYTEISPSGRGLRIFIEAKKPGHRCRTSTRPGIEIYERARLLSLTGHRVAETPATIEKRQVELEKLYNEIFPTRDEPIVQAPPGKSTIEDGVLLGKILGSKQAKKFEALWDGDILGYPSASEADLVFCNILAFWTGRDETQMDRLFRASGRMRAKWDEKRGRQTYGEITLFKAISGTSEVYEPPEGGDEGARSVTEEELASRKIDSGPKFELNLPRDHYLTRYIAYGRDISDAYPDYWLAGGLYQLAVIADKKLWVKLRQGPIYPNLYIFIAGRSSLSRKSTVVDITESLLNDHRPGTAITAVPTEFSPEAFIEHLDECPHAPWVRDEAAGVLSTMKRDYMRGFKDSLMQLYDCRPIHRKLRTNRRKNSKTEFVVDDPYLNVLWATTDSALAANTEINDTLSGFMARFIYHFPRRPKERWLPLEEGAAMNSELEHVVRGQLATMSNKVAGMVRRQLKFSKEASQYWTQWQKQRASEIEKRDDANEMQIHSRLVPLVAKLAMLFELGSSDFDQDRPLRLEYVVEACRLVDQYYHPMAMAVYDMVGRDLEKNIIDRIIAFLKRHGGISTKREISRHVKIKAKELQEYLNTMAGDGTVEYCKVENPGGGIPTIKVVLDVNNDTTVTRVNSVTTVTSNTEYGQENNNTKYDESSSSYGDDVTTQGRKPGDIENPRDSGDTGDSRDSRFSPPKTEDVVFGLSRAHYLHVGGGQIPTVKQLMNDDPRFWTAEKAKMAIALLAEKEDVVA</sequence>
<name>A0ABT5XHV0_9EURY</name>
<proteinExistence type="predicted"/>
<dbReference type="Pfam" id="PF22763">
    <property type="entry name" value="NrS1-1_pol-like_HBD"/>
    <property type="match status" value="1"/>
</dbReference>
<dbReference type="Proteomes" id="UP001215956">
    <property type="component" value="Unassembled WGS sequence"/>
</dbReference>